<dbReference type="Proteomes" id="UP000318017">
    <property type="component" value="Chromosome"/>
</dbReference>
<accession>A0A518GE95</accession>
<protein>
    <submittedName>
        <fullName evidence="1">Uncharacterized protein</fullName>
    </submittedName>
</protein>
<dbReference type="AlphaFoldDB" id="A0A518GE95"/>
<reference evidence="1 2" key="1">
    <citation type="submission" date="2019-02" db="EMBL/GenBank/DDBJ databases">
        <title>Deep-cultivation of Planctomycetes and their phenomic and genomic characterization uncovers novel biology.</title>
        <authorList>
            <person name="Wiegand S."/>
            <person name="Jogler M."/>
            <person name="Boedeker C."/>
            <person name="Pinto D."/>
            <person name="Vollmers J."/>
            <person name="Rivas-Marin E."/>
            <person name="Kohn T."/>
            <person name="Peeters S.H."/>
            <person name="Heuer A."/>
            <person name="Rast P."/>
            <person name="Oberbeckmann S."/>
            <person name="Bunk B."/>
            <person name="Jeske O."/>
            <person name="Meyerdierks A."/>
            <person name="Storesund J.E."/>
            <person name="Kallscheuer N."/>
            <person name="Luecker S."/>
            <person name="Lage O.M."/>
            <person name="Pohl T."/>
            <person name="Merkel B.J."/>
            <person name="Hornburger P."/>
            <person name="Mueller R.-W."/>
            <person name="Bruemmer F."/>
            <person name="Labrenz M."/>
            <person name="Spormann A.M."/>
            <person name="Op den Camp H."/>
            <person name="Overmann J."/>
            <person name="Amann R."/>
            <person name="Jetten M.S.M."/>
            <person name="Mascher T."/>
            <person name="Medema M.H."/>
            <person name="Devos D.P."/>
            <person name="Kaster A.-K."/>
            <person name="Ovreas L."/>
            <person name="Rohde M."/>
            <person name="Galperin M.Y."/>
            <person name="Jogler C."/>
        </authorList>
    </citation>
    <scope>NUCLEOTIDE SEQUENCE [LARGE SCALE GENOMIC DNA]</scope>
    <source>
        <strain evidence="1 2">Q31a</strain>
    </source>
</reference>
<dbReference type="KEGG" id="ahel:Q31a_52930"/>
<name>A0A518GE95_9BACT</name>
<evidence type="ECO:0000313" key="2">
    <source>
        <dbReference type="Proteomes" id="UP000318017"/>
    </source>
</evidence>
<dbReference type="EMBL" id="CP036298">
    <property type="protein sequence ID" value="QDV26913.1"/>
    <property type="molecule type" value="Genomic_DNA"/>
</dbReference>
<evidence type="ECO:0000313" key="1">
    <source>
        <dbReference type="EMBL" id="QDV26913.1"/>
    </source>
</evidence>
<organism evidence="1 2">
    <name type="scientific">Aureliella helgolandensis</name>
    <dbReference type="NCBI Taxonomy" id="2527968"/>
    <lineage>
        <taxon>Bacteria</taxon>
        <taxon>Pseudomonadati</taxon>
        <taxon>Planctomycetota</taxon>
        <taxon>Planctomycetia</taxon>
        <taxon>Pirellulales</taxon>
        <taxon>Pirellulaceae</taxon>
        <taxon>Aureliella</taxon>
    </lineage>
</organism>
<gene>
    <name evidence="1" type="ORF">Q31a_52930</name>
</gene>
<proteinExistence type="predicted"/>
<keyword evidence="2" id="KW-1185">Reference proteome</keyword>
<sequence length="58" mass="6504">MHVTQLKLHVLDLWSLLRIGEYPSSCETFHGLERLNSTLGVILRALVIAVNELLGHVP</sequence>